<gene>
    <name evidence="3" type="ORF">LYPA_23C010241</name>
</gene>
<dbReference type="GO" id="GO:0005525">
    <property type="term" value="F:GTP binding"/>
    <property type="evidence" value="ECO:0007669"/>
    <property type="project" value="UniProtKB-KW"/>
</dbReference>
<evidence type="ECO:0000313" key="4">
    <source>
        <dbReference type="Proteomes" id="UP000386466"/>
    </source>
</evidence>
<feature type="non-terminal residue" evidence="3">
    <location>
        <position position="1"/>
    </location>
</feature>
<dbReference type="PANTHER" id="PTHR24072">
    <property type="entry name" value="RHO FAMILY GTPASE"/>
    <property type="match status" value="1"/>
</dbReference>
<evidence type="ECO:0000256" key="1">
    <source>
        <dbReference type="ARBA" id="ARBA00022741"/>
    </source>
</evidence>
<protein>
    <submittedName>
        <fullName evidence="3">Ras-related c3 botulinum toxin</fullName>
    </submittedName>
</protein>
<organism evidence="3 4">
    <name type="scientific">Lynx pardinus</name>
    <name type="common">Iberian lynx</name>
    <name type="synonym">Felis pardina</name>
    <dbReference type="NCBI Taxonomy" id="191816"/>
    <lineage>
        <taxon>Eukaryota</taxon>
        <taxon>Metazoa</taxon>
        <taxon>Chordata</taxon>
        <taxon>Craniata</taxon>
        <taxon>Vertebrata</taxon>
        <taxon>Euteleostomi</taxon>
        <taxon>Mammalia</taxon>
        <taxon>Eutheria</taxon>
        <taxon>Laurasiatheria</taxon>
        <taxon>Carnivora</taxon>
        <taxon>Feliformia</taxon>
        <taxon>Felidae</taxon>
        <taxon>Felinae</taxon>
        <taxon>Lynx</taxon>
    </lineage>
</organism>
<name>A0A485NZC2_LYNPA</name>
<dbReference type="GO" id="GO:0003924">
    <property type="term" value="F:GTPase activity"/>
    <property type="evidence" value="ECO:0007669"/>
    <property type="project" value="InterPro"/>
</dbReference>
<dbReference type="GO" id="GO:0007264">
    <property type="term" value="P:small GTPase-mediated signal transduction"/>
    <property type="evidence" value="ECO:0007669"/>
    <property type="project" value="InterPro"/>
</dbReference>
<dbReference type="Pfam" id="PF00071">
    <property type="entry name" value="Ras"/>
    <property type="match status" value="1"/>
</dbReference>
<keyword evidence="1" id="KW-0547">Nucleotide-binding</keyword>
<proteinExistence type="predicted"/>
<reference evidence="3 4" key="1">
    <citation type="submission" date="2019-01" db="EMBL/GenBank/DDBJ databases">
        <authorList>
            <person name="Alioto T."/>
            <person name="Alioto T."/>
        </authorList>
    </citation>
    <scope>NUCLEOTIDE SEQUENCE [LARGE SCALE GENOMIC DNA]</scope>
</reference>
<evidence type="ECO:0000256" key="2">
    <source>
        <dbReference type="ARBA" id="ARBA00023134"/>
    </source>
</evidence>
<keyword evidence="4" id="KW-1185">Reference proteome</keyword>
<dbReference type="InterPro" id="IPR001806">
    <property type="entry name" value="Small_GTPase"/>
</dbReference>
<dbReference type="Gene3D" id="3.40.50.300">
    <property type="entry name" value="P-loop containing nucleotide triphosphate hydrolases"/>
    <property type="match status" value="1"/>
</dbReference>
<dbReference type="InterPro" id="IPR027417">
    <property type="entry name" value="P-loop_NTPase"/>
</dbReference>
<dbReference type="SUPFAM" id="SSF52540">
    <property type="entry name" value="P-loop containing nucleoside triphosphate hydrolases"/>
    <property type="match status" value="1"/>
</dbReference>
<sequence>CISLVSPASFKNVQAKWYPKVEHHCPNTPIFLVGTNLDLTDDKGMIEKLKEKKLSPVIHLQVLALAKESSTVKYLEGSTLTHQGFKTVFDEAIQLFSARLQSRRERENVCCCRCVDPRLPCPPRKLCTFCSKMMKPSTQCLASVTD</sequence>
<dbReference type="Proteomes" id="UP000386466">
    <property type="component" value="Unassembled WGS sequence"/>
</dbReference>
<accession>A0A485NZC2</accession>
<dbReference type="EMBL" id="CAAGRJ010023556">
    <property type="protein sequence ID" value="VFV36966.1"/>
    <property type="molecule type" value="Genomic_DNA"/>
</dbReference>
<dbReference type="SMART" id="SM00174">
    <property type="entry name" value="RHO"/>
    <property type="match status" value="1"/>
</dbReference>
<keyword evidence="2" id="KW-0342">GTP-binding</keyword>
<dbReference type="InterPro" id="IPR003578">
    <property type="entry name" value="Small_GTPase_Rho"/>
</dbReference>
<dbReference type="AlphaFoldDB" id="A0A485NZC2"/>
<evidence type="ECO:0000313" key="3">
    <source>
        <dbReference type="EMBL" id="VFV36966.1"/>
    </source>
</evidence>